<dbReference type="Proteomes" id="UP000184233">
    <property type="component" value="Unassembled WGS sequence"/>
</dbReference>
<dbReference type="PANTHER" id="PTHR23150:SF19">
    <property type="entry name" value="FORMYLGLYCINE-GENERATING ENZYME"/>
    <property type="match status" value="1"/>
</dbReference>
<name>A0A1M3KZC7_9BACT</name>
<dbReference type="InterPro" id="IPR013784">
    <property type="entry name" value="Carb-bd-like_fold"/>
</dbReference>
<organism evidence="2 3">
    <name type="scientific">Candidatus Kapaibacterium thiocyanatum</name>
    <dbReference type="NCBI Taxonomy" id="1895771"/>
    <lineage>
        <taxon>Bacteria</taxon>
        <taxon>Pseudomonadati</taxon>
        <taxon>Candidatus Kapaibacteriota</taxon>
        <taxon>Candidatus Kapaibacteriia</taxon>
        <taxon>Candidatus Kapaibacteriales</taxon>
        <taxon>Candidatus Kapaibacteriaceae</taxon>
        <taxon>Candidatus Kapaibacterium</taxon>
    </lineage>
</organism>
<dbReference type="AlphaFoldDB" id="A0A1M3KZC7"/>
<dbReference type="SUPFAM" id="SSF56436">
    <property type="entry name" value="C-type lectin-like"/>
    <property type="match status" value="1"/>
</dbReference>
<feature type="domain" description="Sulfatase-modifying factor enzyme-like" evidence="1">
    <location>
        <begin position="150"/>
        <end position="399"/>
    </location>
</feature>
<protein>
    <recommendedName>
        <fullName evidence="1">Sulfatase-modifying factor enzyme-like domain-containing protein</fullName>
    </recommendedName>
</protein>
<dbReference type="InterPro" id="IPR042095">
    <property type="entry name" value="SUMF_sf"/>
</dbReference>
<dbReference type="EMBL" id="MKVH01000020">
    <property type="protein sequence ID" value="OJX57934.1"/>
    <property type="molecule type" value="Genomic_DNA"/>
</dbReference>
<dbReference type="InterPro" id="IPR016187">
    <property type="entry name" value="CTDL_fold"/>
</dbReference>
<gene>
    <name evidence="2" type="ORF">BGO89_05905</name>
</gene>
<dbReference type="InterPro" id="IPR005532">
    <property type="entry name" value="SUMF_dom"/>
</dbReference>
<dbReference type="Pfam" id="PF03781">
    <property type="entry name" value="FGE-sulfatase"/>
    <property type="match status" value="1"/>
</dbReference>
<reference evidence="2 3" key="1">
    <citation type="submission" date="2016-09" db="EMBL/GenBank/DDBJ databases">
        <title>Genome-resolved meta-omics ties microbial dynamics to process performance in biotechnology for thiocyanate degradation.</title>
        <authorList>
            <person name="Kantor R.S."/>
            <person name="Huddy R.J."/>
            <person name="Iyer R."/>
            <person name="Thomas B.C."/>
            <person name="Brown C.T."/>
            <person name="Anantharaman K."/>
            <person name="Tringe S."/>
            <person name="Hettich R.L."/>
            <person name="Harrison S.T."/>
            <person name="Banfield J.F."/>
        </authorList>
    </citation>
    <scope>NUCLEOTIDE SEQUENCE [LARGE SCALE GENOMIC DNA]</scope>
    <source>
        <strain evidence="2">59-99</strain>
    </source>
</reference>
<dbReference type="GO" id="GO:0120147">
    <property type="term" value="F:formylglycine-generating oxidase activity"/>
    <property type="evidence" value="ECO:0007669"/>
    <property type="project" value="TreeGrafter"/>
</dbReference>
<proteinExistence type="predicted"/>
<dbReference type="SUPFAM" id="SSF49452">
    <property type="entry name" value="Starch-binding domain-like"/>
    <property type="match status" value="1"/>
</dbReference>
<dbReference type="InterPro" id="IPR051043">
    <property type="entry name" value="Sulfatase_Mod_Factor_Kinase"/>
</dbReference>
<comment type="caution">
    <text evidence="2">The sequence shown here is derived from an EMBL/GenBank/DDBJ whole genome shotgun (WGS) entry which is preliminary data.</text>
</comment>
<evidence type="ECO:0000313" key="3">
    <source>
        <dbReference type="Proteomes" id="UP000184233"/>
    </source>
</evidence>
<dbReference type="Pfam" id="PF13620">
    <property type="entry name" value="CarboxypepD_reg"/>
    <property type="match status" value="1"/>
</dbReference>
<dbReference type="Gene3D" id="2.60.40.1120">
    <property type="entry name" value="Carboxypeptidase-like, regulatory domain"/>
    <property type="match status" value="1"/>
</dbReference>
<dbReference type="GO" id="GO:0030246">
    <property type="term" value="F:carbohydrate binding"/>
    <property type="evidence" value="ECO:0007669"/>
    <property type="project" value="InterPro"/>
</dbReference>
<accession>A0A1M3KZC7</accession>
<evidence type="ECO:0000313" key="2">
    <source>
        <dbReference type="EMBL" id="OJX57934.1"/>
    </source>
</evidence>
<sequence length="401" mass="43167">MKPNRDIRSVRMTNGGADGATFTMKNYGIMKEHTMKMFTILVVVAALLAACGSNDNPSPSGKKVTISGSVKLISGTGVPGVTVTATGGRTATTDASGAFVLTDMAAGTYTVMPTSDTLVFDPIQRSVVAGEVDVKDVTFTAARKPGTALVEMIEIPAGTFMMGADSGMPAAGKMVRPRFQCTITKPFYLGKYEVTQKQFSAVMHYNPSEQVGDDLPVNNMTLVDIAEFCNALSMQEGYEKAYTISGKTVTLDRTKSGYRLPTEAEWELAARAGTTTHTYLGDMPEDRSSDAGKAFMYRLGWSRQNTPSQNILMPVGLKEPNPYGLYDMYGNVNEVTADNYQDYSTAPQVDRWIILPASDSLVTRGSGGNDLLVTLNSYSRGLFTRGGPAGWAAGFRIARNK</sequence>
<dbReference type="Gene3D" id="3.90.1580.10">
    <property type="entry name" value="paralog of FGE (formylglycine-generating enzyme)"/>
    <property type="match status" value="1"/>
</dbReference>
<dbReference type="PANTHER" id="PTHR23150">
    <property type="entry name" value="SULFATASE MODIFYING FACTOR 1, 2"/>
    <property type="match status" value="1"/>
</dbReference>
<dbReference type="STRING" id="1895771.BGO89_05905"/>
<evidence type="ECO:0000259" key="1">
    <source>
        <dbReference type="Pfam" id="PF03781"/>
    </source>
</evidence>